<sequence>MEKVPEDFKYKKLLNDLIRRTRGTGAPKVEYDYKELVQLALDAREVVAEECSLLEVRAPCVIVGDIHGQYIDLHRIFTLFDNEKNASNEPSSARYLFLGDYVDRGSESLECITFLCLMKLLQPKRYNLLRGNHETQPINRIYGFFQEVNTKMDNADEAFEVWRAFNDLFAMLPLAALVQNRILCMHGGISPHIESLDDIRSIRRPLEDPNQVPVACDLLWSDPMTDFDGYKHNNIRGVGVYFGEDMVIKLLDKLKLQLIMMMNGYGFFCKRRLVTVFSAPRYYPEKPNRGAVMEVDRRLKTRFRIINPTWDEKNGKKFFSDLYSRDDNDTGYSSSTTSGSASTISEGQVKVQKKSQKDKG</sequence>
<evidence type="ECO:0000256" key="1">
    <source>
        <dbReference type="RuleBase" id="RU004273"/>
    </source>
</evidence>
<dbReference type="InterPro" id="IPR029052">
    <property type="entry name" value="Metallo-depent_PP-like"/>
</dbReference>
<evidence type="ECO:0000313" key="4">
    <source>
        <dbReference type="Proteomes" id="UP000095287"/>
    </source>
</evidence>
<dbReference type="AlphaFoldDB" id="A0A1I7Z071"/>
<evidence type="ECO:0000259" key="3">
    <source>
        <dbReference type="PROSITE" id="PS00125"/>
    </source>
</evidence>
<proteinExistence type="inferred from homology"/>
<organism evidence="4 5">
    <name type="scientific">Steinernema glaseri</name>
    <dbReference type="NCBI Taxonomy" id="37863"/>
    <lineage>
        <taxon>Eukaryota</taxon>
        <taxon>Metazoa</taxon>
        <taxon>Ecdysozoa</taxon>
        <taxon>Nematoda</taxon>
        <taxon>Chromadorea</taxon>
        <taxon>Rhabditida</taxon>
        <taxon>Tylenchina</taxon>
        <taxon>Panagrolaimomorpha</taxon>
        <taxon>Strongyloidoidea</taxon>
        <taxon>Steinernematidae</taxon>
        <taxon>Steinernema</taxon>
    </lineage>
</organism>
<dbReference type="InterPro" id="IPR006186">
    <property type="entry name" value="Ser/Thr-sp_prot-phosphatase"/>
</dbReference>
<keyword evidence="1" id="KW-0378">Hydrolase</keyword>
<keyword evidence="4" id="KW-1185">Reference proteome</keyword>
<feature type="domain" description="Serine/threonine specific protein phosphatases" evidence="3">
    <location>
        <begin position="129"/>
        <end position="134"/>
    </location>
</feature>
<accession>A0A1I7Z071</accession>
<dbReference type="GO" id="GO:0004722">
    <property type="term" value="F:protein serine/threonine phosphatase activity"/>
    <property type="evidence" value="ECO:0007669"/>
    <property type="project" value="UniProtKB-EC"/>
</dbReference>
<dbReference type="PROSITE" id="PS00125">
    <property type="entry name" value="SER_THR_PHOSPHATASE"/>
    <property type="match status" value="1"/>
</dbReference>
<dbReference type="PANTHER" id="PTHR11668">
    <property type="entry name" value="SERINE/THREONINE PROTEIN PHOSPHATASE"/>
    <property type="match status" value="1"/>
</dbReference>
<evidence type="ECO:0000256" key="2">
    <source>
        <dbReference type="SAM" id="MobiDB-lite"/>
    </source>
</evidence>
<protein>
    <recommendedName>
        <fullName evidence="1">Serine/threonine-protein phosphatase</fullName>
        <ecNumber evidence="1">3.1.3.16</ecNumber>
    </recommendedName>
</protein>
<dbReference type="PRINTS" id="PR00114">
    <property type="entry name" value="STPHPHTASE"/>
</dbReference>
<name>A0A1I7Z071_9BILA</name>
<comment type="similarity">
    <text evidence="1">Belongs to the PPP phosphatase family.</text>
</comment>
<dbReference type="EC" id="3.1.3.16" evidence="1"/>
<evidence type="ECO:0000313" key="5">
    <source>
        <dbReference type="WBParaSite" id="L893_g21458.t1"/>
    </source>
</evidence>
<dbReference type="PANTHER" id="PTHR11668:SF491">
    <property type="entry name" value="SERINE_THREONINE-PROTEIN PHOSPHATASE"/>
    <property type="match status" value="1"/>
</dbReference>
<comment type="catalytic activity">
    <reaction evidence="1">
        <text>O-phospho-L-threonyl-[protein] + H2O = L-threonyl-[protein] + phosphate</text>
        <dbReference type="Rhea" id="RHEA:47004"/>
        <dbReference type="Rhea" id="RHEA-COMP:11060"/>
        <dbReference type="Rhea" id="RHEA-COMP:11605"/>
        <dbReference type="ChEBI" id="CHEBI:15377"/>
        <dbReference type="ChEBI" id="CHEBI:30013"/>
        <dbReference type="ChEBI" id="CHEBI:43474"/>
        <dbReference type="ChEBI" id="CHEBI:61977"/>
        <dbReference type="EC" id="3.1.3.16"/>
    </reaction>
</comment>
<dbReference type="Pfam" id="PF00149">
    <property type="entry name" value="Metallophos"/>
    <property type="match status" value="1"/>
</dbReference>
<dbReference type="Gene3D" id="3.60.21.10">
    <property type="match status" value="1"/>
</dbReference>
<feature type="region of interest" description="Disordered" evidence="2">
    <location>
        <begin position="325"/>
        <end position="360"/>
    </location>
</feature>
<dbReference type="GO" id="GO:0005634">
    <property type="term" value="C:nucleus"/>
    <property type="evidence" value="ECO:0007669"/>
    <property type="project" value="TreeGrafter"/>
</dbReference>
<dbReference type="SMART" id="SM00156">
    <property type="entry name" value="PP2Ac"/>
    <property type="match status" value="1"/>
</dbReference>
<reference evidence="5" key="1">
    <citation type="submission" date="2016-11" db="UniProtKB">
        <authorList>
            <consortium name="WormBaseParasite"/>
        </authorList>
    </citation>
    <scope>IDENTIFICATION</scope>
</reference>
<dbReference type="WBParaSite" id="L893_g21458.t1">
    <property type="protein sequence ID" value="L893_g21458.t1"/>
    <property type="gene ID" value="L893_g21458"/>
</dbReference>
<feature type="compositionally biased region" description="Low complexity" evidence="2">
    <location>
        <begin position="330"/>
        <end position="350"/>
    </location>
</feature>
<dbReference type="InterPro" id="IPR050341">
    <property type="entry name" value="PP1_catalytic_subunit"/>
</dbReference>
<dbReference type="SUPFAM" id="SSF56300">
    <property type="entry name" value="Metallo-dependent phosphatases"/>
    <property type="match status" value="1"/>
</dbReference>
<dbReference type="InterPro" id="IPR004843">
    <property type="entry name" value="Calcineurin-like_PHP"/>
</dbReference>
<dbReference type="Proteomes" id="UP000095287">
    <property type="component" value="Unplaced"/>
</dbReference>
<dbReference type="GO" id="GO:0005737">
    <property type="term" value="C:cytoplasm"/>
    <property type="evidence" value="ECO:0007669"/>
    <property type="project" value="TreeGrafter"/>
</dbReference>